<comment type="similarity">
    <text evidence="1">Belongs to the short-chain dehydrogenases/reductases (SDR) family.</text>
</comment>
<name>A0AA38Y8D5_9EURO</name>
<keyword evidence="2" id="KW-0521">NADP</keyword>
<dbReference type="PROSITE" id="PS00061">
    <property type="entry name" value="ADH_SHORT"/>
    <property type="match status" value="1"/>
</dbReference>
<evidence type="ECO:0000256" key="2">
    <source>
        <dbReference type="ARBA" id="ARBA00022857"/>
    </source>
</evidence>
<evidence type="ECO:0000256" key="3">
    <source>
        <dbReference type="ARBA" id="ARBA00023002"/>
    </source>
</evidence>
<dbReference type="GO" id="GO:0005737">
    <property type="term" value="C:cytoplasm"/>
    <property type="evidence" value="ECO:0007669"/>
    <property type="project" value="TreeGrafter"/>
</dbReference>
<accession>A0AA38Y8D5</accession>
<dbReference type="Pfam" id="PF00106">
    <property type="entry name" value="adh_short"/>
    <property type="match status" value="1"/>
</dbReference>
<organism evidence="4 5">
    <name type="scientific">Knufia peltigerae</name>
    <dbReference type="NCBI Taxonomy" id="1002370"/>
    <lineage>
        <taxon>Eukaryota</taxon>
        <taxon>Fungi</taxon>
        <taxon>Dikarya</taxon>
        <taxon>Ascomycota</taxon>
        <taxon>Pezizomycotina</taxon>
        <taxon>Eurotiomycetes</taxon>
        <taxon>Chaetothyriomycetidae</taxon>
        <taxon>Chaetothyriales</taxon>
        <taxon>Trichomeriaceae</taxon>
        <taxon>Knufia</taxon>
    </lineage>
</organism>
<dbReference type="AlphaFoldDB" id="A0AA38Y8D5"/>
<evidence type="ECO:0000256" key="1">
    <source>
        <dbReference type="ARBA" id="ARBA00006484"/>
    </source>
</evidence>
<sequence>MAEIIIDQATLDSVKGKVVVLAVQVLVASNMVVSIGGAQGIGAATVSQLYESGAHVFFGDWDDKRGSKLAEDLTTTSSSSSSSSSGSVTYLKVNVREYQSLLSLFDTAYDKHGQVDMAICCAAVTERPGYWEPNKLNLESVRETPTGITDVIDINLNGTLYFARLAVAYLKEKHNFDTQNTTADNIKSSKCITLVASVAGFKESPGLFAYSAAKHGVVGLMRALRGFISQLYGLRVNAICPWATDTQLLSGVRDEWTKNNMPMNTPSDVAKYIIQVTADQTAHGKALFVTGGNAVDIEEGLNRTEPQWLGEKNSRELNEGQVILGLGMDWGHNK</sequence>
<protein>
    <submittedName>
        <fullName evidence="4">Uncharacterized protein</fullName>
    </submittedName>
</protein>
<dbReference type="GO" id="GO:0016616">
    <property type="term" value="F:oxidoreductase activity, acting on the CH-OH group of donors, NAD or NADP as acceptor"/>
    <property type="evidence" value="ECO:0007669"/>
    <property type="project" value="TreeGrafter"/>
</dbReference>
<dbReference type="PANTHER" id="PTHR44229:SF4">
    <property type="entry name" value="15-HYDROXYPROSTAGLANDIN DEHYDROGENASE [NAD(+)]"/>
    <property type="match status" value="1"/>
</dbReference>
<keyword evidence="5" id="KW-1185">Reference proteome</keyword>
<dbReference type="InterPro" id="IPR036291">
    <property type="entry name" value="NAD(P)-bd_dom_sf"/>
</dbReference>
<evidence type="ECO:0000313" key="5">
    <source>
        <dbReference type="Proteomes" id="UP001172681"/>
    </source>
</evidence>
<evidence type="ECO:0000313" key="4">
    <source>
        <dbReference type="EMBL" id="KAJ9639187.1"/>
    </source>
</evidence>
<dbReference type="InterPro" id="IPR020904">
    <property type="entry name" value="Sc_DH/Rdtase_CS"/>
</dbReference>
<dbReference type="Gene3D" id="3.40.50.720">
    <property type="entry name" value="NAD(P)-binding Rossmann-like Domain"/>
    <property type="match status" value="1"/>
</dbReference>
<comment type="caution">
    <text evidence="4">The sequence shown here is derived from an EMBL/GenBank/DDBJ whole genome shotgun (WGS) entry which is preliminary data.</text>
</comment>
<proteinExistence type="inferred from homology"/>
<dbReference type="EMBL" id="JAPDRN010000018">
    <property type="protein sequence ID" value="KAJ9639187.1"/>
    <property type="molecule type" value="Genomic_DNA"/>
</dbReference>
<dbReference type="PRINTS" id="PR00081">
    <property type="entry name" value="GDHRDH"/>
</dbReference>
<reference evidence="4" key="1">
    <citation type="submission" date="2022-10" db="EMBL/GenBank/DDBJ databases">
        <title>Culturing micro-colonial fungi from biological soil crusts in the Mojave desert and describing Neophaeococcomyces mojavensis, and introducing the new genera and species Taxawa tesnikishii.</title>
        <authorList>
            <person name="Kurbessoian T."/>
            <person name="Stajich J.E."/>
        </authorList>
    </citation>
    <scope>NUCLEOTIDE SEQUENCE</scope>
    <source>
        <strain evidence="4">TK_35</strain>
    </source>
</reference>
<gene>
    <name evidence="4" type="ORF">H2204_003798</name>
</gene>
<keyword evidence="3" id="KW-0560">Oxidoreductase</keyword>
<dbReference type="InterPro" id="IPR002347">
    <property type="entry name" value="SDR_fam"/>
</dbReference>
<dbReference type="Proteomes" id="UP001172681">
    <property type="component" value="Unassembled WGS sequence"/>
</dbReference>
<dbReference type="SUPFAM" id="SSF51735">
    <property type="entry name" value="NAD(P)-binding Rossmann-fold domains"/>
    <property type="match status" value="1"/>
</dbReference>
<dbReference type="PANTHER" id="PTHR44229">
    <property type="entry name" value="15-HYDROXYPROSTAGLANDIN DEHYDROGENASE [NAD(+)]"/>
    <property type="match status" value="1"/>
</dbReference>